<feature type="binding site" evidence="15">
    <location>
        <begin position="20"/>
        <end position="27"/>
    </location>
    <ligand>
        <name>ATP</name>
        <dbReference type="ChEBI" id="CHEBI:30616"/>
    </ligand>
</feature>
<dbReference type="OrthoDB" id="9810135at2"/>
<evidence type="ECO:0000256" key="2">
    <source>
        <dbReference type="ARBA" id="ARBA00022741"/>
    </source>
</evidence>
<dbReference type="InterPro" id="IPR038726">
    <property type="entry name" value="PDDEXK_AddAB-type"/>
</dbReference>
<name>A0A1L8CQL5_9PROT</name>
<sequence length="1106" mass="122329">MSESARRQARDPSISCLVQAPAGSGKTELLTQRILALLAIVEEPEEILALTFTRKAAAEMRGRVMQALNMQKPDEKQSHKMETWQLAQAVLQRSQTRQWNLSEHPGRLQLMTLDSLTFALARQLPLLSGLGEMPKPGENLFVLYREAAEAAINLLMRAEPEKAESLLLLLDHQMASLIKLVAEMLAKREQWLPTVAQNLVTSSARHDMQEILARLVLERVEQCNAMIPIEVKDQLPALLVFAAKQDDCTLDIKHLLDLQQWPAVNVESIALWQGIAAGLLKKTGGFPAPASINKARGFPAHAKAEKLQMQEMTALLSSITGLDELLADLIRLPAQPAYSDQQWSLLEALFELLVRANEQLQGLFARQGEADFTEVVLRALQALEDEAGTPSDLLMKLDYRIHHILVDEFQDTSSLQMRLLQNLTAGWQAGDGRHRTLFMVGDPMQSIYRFRKAEVGLFLQAAANEADLPWVESLKLERNFRSAPDIVAWVNRTFANVLPDDDDVVRGAVSHAMAASALHHTGRVKLHVQQGRDDIQEAAAIVALVQQEKSRAGLDGELQRIGILTRSRKQLHAIIPALQEAGIAFRAIKILPLATRPEIRLLRALSRALLHPADSQSWMAILRSVCCGLSSARLFPLLTADKRSVWQLIHDEQRIEAVDADTQLRLAFIKDALGPCVEVAGTVPVHDLLATAWHRLSLPELLDESAEQNVAAALELIESLDEGGQINFALLDERLEELFAAPDSSSEAAQVELLTMHGAKGLQWDVVILPGLGKTGRGADAPLLAFTDVPEAGGVKPLLAPKAEVRGKDAIYSLINSIEKSKYNYELARLLYVACTRAESGLFMYGHVSESTELAANGSFLKLLLADGLEGECFGAEIEICEAGEQIEATEKKALQRMLHIPELVTEQAEQEELETEYFWAGPEAAPVGNAVHEALQHAALIGVEQCGDSFMRSENTSMRNALMAEGLSGPMLETALSRCSRALEQALASDRGSWLLSARHPDARCEWALSVKQEGFIAHYVIDRSFIDEQGIRWVIDYKTASHEGGDLNAFLSEEESRHAPQLQRYTSILKKMQPDRPVKCALYFPMLDAWREIAQPGEDSPVMD</sequence>
<dbReference type="InterPro" id="IPR014016">
    <property type="entry name" value="UvrD-like_ATP-bd"/>
</dbReference>
<dbReference type="Pfam" id="PF13361">
    <property type="entry name" value="UvrD_C"/>
    <property type="match status" value="2"/>
</dbReference>
<dbReference type="EMBL" id="BDFD01000022">
    <property type="protein sequence ID" value="GAV21187.1"/>
    <property type="molecule type" value="Genomic_DNA"/>
</dbReference>
<dbReference type="PANTHER" id="PTHR11070:SF2">
    <property type="entry name" value="ATP-DEPENDENT DNA HELICASE SRS2"/>
    <property type="match status" value="1"/>
</dbReference>
<keyword evidence="10" id="KW-0413">Isomerase</keyword>
<keyword evidence="5 15" id="KW-0347">Helicase</keyword>
<dbReference type="PANTHER" id="PTHR11070">
    <property type="entry name" value="UVRD / RECB / PCRA DNA HELICASE FAMILY MEMBER"/>
    <property type="match status" value="1"/>
</dbReference>
<evidence type="ECO:0000256" key="4">
    <source>
        <dbReference type="ARBA" id="ARBA00022801"/>
    </source>
</evidence>
<evidence type="ECO:0000256" key="1">
    <source>
        <dbReference type="ARBA" id="ARBA00022722"/>
    </source>
</evidence>
<keyword evidence="4 15" id="KW-0378">Hydrolase</keyword>
<comment type="caution">
    <text evidence="18">The sequence shown here is derived from an EMBL/GenBank/DDBJ whole genome shotgun (WGS) entry which is preliminary data.</text>
</comment>
<evidence type="ECO:0000313" key="18">
    <source>
        <dbReference type="EMBL" id="GAV21187.1"/>
    </source>
</evidence>
<dbReference type="STRING" id="1921010.MMIC_P2167"/>
<reference evidence="18 19" key="1">
    <citation type="journal article" date="2017" name="Arch. Microbiol.">
        <title>Mariprofundus micogutta sp. nov., a novel iron-oxidizing zetaproteobacterium isolated from a deep-sea hydrothermal field at the Bayonnaise knoll of the Izu-Ogasawara arc, and a description of Mariprofundales ord. nov. and Zetaproteobacteria classis nov.</title>
        <authorList>
            <person name="Makita H."/>
            <person name="Tanaka E."/>
            <person name="Mitsunobu S."/>
            <person name="Miyazaki M."/>
            <person name="Nunoura T."/>
            <person name="Uematsu K."/>
            <person name="Takaki Y."/>
            <person name="Nishi S."/>
            <person name="Shimamura S."/>
            <person name="Takai K."/>
        </authorList>
    </citation>
    <scope>NUCLEOTIDE SEQUENCE [LARGE SCALE GENOMIC DNA]</scope>
    <source>
        <strain evidence="18 19">ET2</strain>
    </source>
</reference>
<protein>
    <recommendedName>
        <fullName evidence="12">DNA 3'-5' helicase</fullName>
        <ecNumber evidence="12">5.6.2.4</ecNumber>
    </recommendedName>
    <alternativeName>
        <fullName evidence="13">DNA 3'-5' helicase II</fullName>
    </alternativeName>
</protein>
<evidence type="ECO:0000256" key="15">
    <source>
        <dbReference type="PROSITE-ProRule" id="PRU00560"/>
    </source>
</evidence>
<evidence type="ECO:0000313" key="19">
    <source>
        <dbReference type="Proteomes" id="UP000231632"/>
    </source>
</evidence>
<keyword evidence="6" id="KW-0269">Exonuclease</keyword>
<dbReference type="AlphaFoldDB" id="A0A1L8CQL5"/>
<dbReference type="Pfam" id="PF12705">
    <property type="entry name" value="PDDEXK_1"/>
    <property type="match status" value="1"/>
</dbReference>
<dbReference type="GO" id="GO:0000725">
    <property type="term" value="P:recombinational repair"/>
    <property type="evidence" value="ECO:0007669"/>
    <property type="project" value="TreeGrafter"/>
</dbReference>
<dbReference type="Gene3D" id="3.90.320.10">
    <property type="match status" value="1"/>
</dbReference>
<feature type="domain" description="UvrD-like helicase ATP-binding" evidence="16">
    <location>
        <begin position="1"/>
        <end position="483"/>
    </location>
</feature>
<dbReference type="PROSITE" id="PS51198">
    <property type="entry name" value="UVRD_HELICASE_ATP_BIND"/>
    <property type="match status" value="1"/>
</dbReference>
<dbReference type="SUPFAM" id="SSF52980">
    <property type="entry name" value="Restriction endonuclease-like"/>
    <property type="match status" value="1"/>
</dbReference>
<evidence type="ECO:0000256" key="9">
    <source>
        <dbReference type="ARBA" id="ARBA00023204"/>
    </source>
</evidence>
<dbReference type="PROSITE" id="PS51217">
    <property type="entry name" value="UVRD_HELICASE_CTER"/>
    <property type="match status" value="1"/>
</dbReference>
<accession>A0A1L8CQL5</accession>
<evidence type="ECO:0000256" key="12">
    <source>
        <dbReference type="ARBA" id="ARBA00034808"/>
    </source>
</evidence>
<comment type="catalytic activity">
    <reaction evidence="14">
        <text>ATP + H2O = ADP + phosphate + H(+)</text>
        <dbReference type="Rhea" id="RHEA:13065"/>
        <dbReference type="ChEBI" id="CHEBI:15377"/>
        <dbReference type="ChEBI" id="CHEBI:15378"/>
        <dbReference type="ChEBI" id="CHEBI:30616"/>
        <dbReference type="ChEBI" id="CHEBI:43474"/>
        <dbReference type="ChEBI" id="CHEBI:456216"/>
        <dbReference type="EC" id="5.6.2.4"/>
    </reaction>
</comment>
<dbReference type="Pfam" id="PF00580">
    <property type="entry name" value="UvrD-helicase"/>
    <property type="match status" value="1"/>
</dbReference>
<dbReference type="RefSeq" id="WP_072660488.1">
    <property type="nucleotide sequence ID" value="NZ_BDFD01000022.1"/>
</dbReference>
<keyword evidence="8" id="KW-0238">DNA-binding</keyword>
<gene>
    <name evidence="18" type="ORF">MMIC_P2167</name>
</gene>
<organism evidence="18 19">
    <name type="scientific">Mariprofundus micogutta</name>
    <dbReference type="NCBI Taxonomy" id="1921010"/>
    <lineage>
        <taxon>Bacteria</taxon>
        <taxon>Pseudomonadati</taxon>
        <taxon>Pseudomonadota</taxon>
        <taxon>Candidatius Mariprofundia</taxon>
        <taxon>Mariprofundales</taxon>
        <taxon>Mariprofundaceae</taxon>
        <taxon>Mariprofundus</taxon>
    </lineage>
</organism>
<proteinExistence type="predicted"/>
<dbReference type="GO" id="GO:0043138">
    <property type="term" value="F:3'-5' DNA helicase activity"/>
    <property type="evidence" value="ECO:0007669"/>
    <property type="project" value="UniProtKB-EC"/>
</dbReference>
<dbReference type="GO" id="GO:0005829">
    <property type="term" value="C:cytosol"/>
    <property type="evidence" value="ECO:0007669"/>
    <property type="project" value="TreeGrafter"/>
</dbReference>
<evidence type="ECO:0000256" key="8">
    <source>
        <dbReference type="ARBA" id="ARBA00023125"/>
    </source>
</evidence>
<dbReference type="GO" id="GO:0005524">
    <property type="term" value="F:ATP binding"/>
    <property type="evidence" value="ECO:0007669"/>
    <property type="project" value="UniProtKB-UniRule"/>
</dbReference>
<comment type="catalytic activity">
    <reaction evidence="11">
        <text>Couples ATP hydrolysis with the unwinding of duplex DNA by translocating in the 3'-5' direction.</text>
        <dbReference type="EC" id="5.6.2.4"/>
    </reaction>
</comment>
<evidence type="ECO:0000256" key="5">
    <source>
        <dbReference type="ARBA" id="ARBA00022806"/>
    </source>
</evidence>
<feature type="domain" description="UvrD-like helicase C-terminal" evidence="17">
    <location>
        <begin position="495"/>
        <end position="761"/>
    </location>
</feature>
<dbReference type="InterPro" id="IPR011335">
    <property type="entry name" value="Restrct_endonuc-II-like"/>
</dbReference>
<evidence type="ECO:0000259" key="16">
    <source>
        <dbReference type="PROSITE" id="PS51198"/>
    </source>
</evidence>
<dbReference type="InterPro" id="IPR011604">
    <property type="entry name" value="PDDEXK-like_dom_sf"/>
</dbReference>
<keyword evidence="1" id="KW-0540">Nuclease</keyword>
<evidence type="ECO:0000256" key="11">
    <source>
        <dbReference type="ARBA" id="ARBA00034617"/>
    </source>
</evidence>
<dbReference type="GO" id="GO:0033202">
    <property type="term" value="C:DNA helicase complex"/>
    <property type="evidence" value="ECO:0007669"/>
    <property type="project" value="TreeGrafter"/>
</dbReference>
<dbReference type="GO" id="GO:0003677">
    <property type="term" value="F:DNA binding"/>
    <property type="evidence" value="ECO:0007669"/>
    <property type="project" value="UniProtKB-KW"/>
</dbReference>
<dbReference type="Gene3D" id="3.40.50.300">
    <property type="entry name" value="P-loop containing nucleotide triphosphate hydrolases"/>
    <property type="match status" value="4"/>
</dbReference>
<evidence type="ECO:0000256" key="13">
    <source>
        <dbReference type="ARBA" id="ARBA00034923"/>
    </source>
</evidence>
<evidence type="ECO:0000256" key="7">
    <source>
        <dbReference type="ARBA" id="ARBA00022840"/>
    </source>
</evidence>
<dbReference type="InterPro" id="IPR000212">
    <property type="entry name" value="DNA_helicase_UvrD/REP"/>
</dbReference>
<dbReference type="SUPFAM" id="SSF52540">
    <property type="entry name" value="P-loop containing nucleoside triphosphate hydrolases"/>
    <property type="match status" value="1"/>
</dbReference>
<evidence type="ECO:0000256" key="10">
    <source>
        <dbReference type="ARBA" id="ARBA00023235"/>
    </source>
</evidence>
<dbReference type="EC" id="5.6.2.4" evidence="12"/>
<dbReference type="Proteomes" id="UP000231632">
    <property type="component" value="Unassembled WGS sequence"/>
</dbReference>
<evidence type="ECO:0000256" key="14">
    <source>
        <dbReference type="ARBA" id="ARBA00048988"/>
    </source>
</evidence>
<keyword evidence="2 15" id="KW-0547">Nucleotide-binding</keyword>
<keyword evidence="7 15" id="KW-0067">ATP-binding</keyword>
<dbReference type="InterPro" id="IPR027417">
    <property type="entry name" value="P-loop_NTPase"/>
</dbReference>
<keyword evidence="9" id="KW-0234">DNA repair</keyword>
<evidence type="ECO:0000259" key="17">
    <source>
        <dbReference type="PROSITE" id="PS51217"/>
    </source>
</evidence>
<evidence type="ECO:0000256" key="6">
    <source>
        <dbReference type="ARBA" id="ARBA00022839"/>
    </source>
</evidence>
<dbReference type="GO" id="GO:0004527">
    <property type="term" value="F:exonuclease activity"/>
    <property type="evidence" value="ECO:0007669"/>
    <property type="project" value="UniProtKB-KW"/>
</dbReference>
<evidence type="ECO:0000256" key="3">
    <source>
        <dbReference type="ARBA" id="ARBA00022763"/>
    </source>
</evidence>
<keyword evidence="3" id="KW-0227">DNA damage</keyword>
<keyword evidence="19" id="KW-1185">Reference proteome</keyword>
<dbReference type="InterPro" id="IPR014017">
    <property type="entry name" value="DNA_helicase_UvrD-like_C"/>
</dbReference>